<dbReference type="InterPro" id="IPR028089">
    <property type="entry name" value="DUF4455"/>
</dbReference>
<dbReference type="Proteomes" id="UP000572268">
    <property type="component" value="Unassembled WGS sequence"/>
</dbReference>
<proteinExistence type="predicted"/>
<evidence type="ECO:0000313" key="4">
    <source>
        <dbReference type="Proteomes" id="UP000572268"/>
    </source>
</evidence>
<organism evidence="3 4">
    <name type="scientific">Perkinsus olseni</name>
    <name type="common">Perkinsus atlanticus</name>
    <dbReference type="NCBI Taxonomy" id="32597"/>
    <lineage>
        <taxon>Eukaryota</taxon>
        <taxon>Sar</taxon>
        <taxon>Alveolata</taxon>
        <taxon>Perkinsozoa</taxon>
        <taxon>Perkinsea</taxon>
        <taxon>Perkinsida</taxon>
        <taxon>Perkinsidae</taxon>
        <taxon>Perkinsus</taxon>
    </lineage>
</organism>
<feature type="domain" description="DUF4455" evidence="2">
    <location>
        <begin position="69"/>
        <end position="201"/>
    </location>
</feature>
<feature type="compositionally biased region" description="Basic and acidic residues" evidence="1">
    <location>
        <begin position="1082"/>
        <end position="1093"/>
    </location>
</feature>
<feature type="compositionally biased region" description="Low complexity" evidence="1">
    <location>
        <begin position="1111"/>
        <end position="1129"/>
    </location>
</feature>
<protein>
    <recommendedName>
        <fullName evidence="2">DUF4455 domain-containing protein</fullName>
    </recommendedName>
</protein>
<feature type="region of interest" description="Disordered" evidence="1">
    <location>
        <begin position="1082"/>
        <end position="1158"/>
    </location>
</feature>
<name>A0A7J6LQY1_PEROL</name>
<feature type="region of interest" description="Disordered" evidence="1">
    <location>
        <begin position="269"/>
        <end position="302"/>
    </location>
</feature>
<comment type="caution">
    <text evidence="3">The sequence shown here is derived from an EMBL/GenBank/DDBJ whole genome shotgun (WGS) entry which is preliminary data.</text>
</comment>
<evidence type="ECO:0000259" key="2">
    <source>
        <dbReference type="Pfam" id="PF14643"/>
    </source>
</evidence>
<reference evidence="3 4" key="1">
    <citation type="submission" date="2020-04" db="EMBL/GenBank/DDBJ databases">
        <title>Perkinsus olseni comparative genomics.</title>
        <authorList>
            <person name="Bogema D.R."/>
        </authorList>
    </citation>
    <scope>NUCLEOTIDE SEQUENCE [LARGE SCALE GENOMIC DNA]</scope>
    <source>
        <strain evidence="3">ATCC PRA-31</strain>
    </source>
</reference>
<dbReference type="Pfam" id="PF14643">
    <property type="entry name" value="DUF4455"/>
    <property type="match status" value="1"/>
</dbReference>
<sequence>MDRIRCRIEEVGRELRDQLVAMIEQIDCRPSWGEHLTAADVADAAVSSELNDCYAQLDCMVSKSKEKLFELEGEQRTRCSRVASLMVEASTALEEMKTQKQGMVAEHDEKLRKHRAEHEAECEANEGELQEYRRSIRDSAHIDPDLEKATMEAYAHLDHMAAGIEDFAKQMLDIHEEYPKAVETFFDLQKSVVGNILGLERLTVPPRASSSDEQDPECNKDETVNVTKEEEGTTETEQPSELWPGVAAAGMYELLNLLHFVEKQICREQTDASEEGASEPTDDSPTEDPKEEDPADEDAHEGSNEITEAAAGVEDSWPVRVNGDECVKDVHVELEWLCGYIHALRVKLIEFLQTETEVLLDDSKNSARKGNEELSCELDDRLRKHATRKGLVRSEWYEPRLKQIMSHKSKFERHIIGIARKSRDQDDRFDTLVDSLIEGDQRFRSTIDELSHHLSRLKPGEETGTGTPENVLSELKALARRSRESDKLIRLYRETLGEMTCLSDSMITQLVSANDDVIRIQKQQKLEGYSKTEIEYYSAEVSKLNESLRAKAAERQVRMNEIDAAMSDMIERPLDEFEVERKKVLEEVCVSHGLGKEYVLVRRQLQERVRELSSPITESLSKIADLENYLTKIITDSSLAVGPTAGCPRDHVLVKVTPSLELEIRGALSILVACVVTLIQYLEGVKPAHRQRYDAKACPSSRVLQRLPWTFESANDVDEASIRSDSLLAVMGPLKYQTAIEDEVATAKQKIGGNLPHYLQAFTDSVLDSGGKLRSESLGKLKGICSRLRDSIIPKASQVIFNEIVKEAVTRYEAEIQTSLDRCSSACDASSKKYDAHFETLESISRVDRPDVESELQLAALKKREEVRHTHCAKALYAARVRLFQVLVERGVATCEILDSTFDCVIKYLDMVPWGELFEIISGFTGEMPKRMSLKRLLRRHSSGEVDPIDQSGESLPLRVWEGVDMTQMMPEIDRWCYTEGDGTDGIEGSTGDDFSLPTLETVDQRAVHSYRTAAHKMVLKNRKEALDDAHSKASRLAMGALGWIKKLEMVSLAYPRRADPYSSSGRSGRLPEATVKKIRDEIIRSREQESRQKGLKWFGNKAAEGPTNPPSSAAKSATASQQPTTAPSGTACEASSSSGGRTNPENEAPSSSYRDFRCTPKTLSDLERLLGKELREGDNSVPGLYQCCLPPLESITTCPTENVLPRLRGSSLYVWHPFGGSCPSCKSIAISSVEESLPVKHVVGLNGWPARLVSTRRSCRNPECKSCFSALDYRFIDSLPSSVRQSLESCMIVGKQIAVSMTVIRRLRNGSHIGRELENLAGEEQEALQRRRALFCVVRDKCRPGSLLHQLSKEARSIWDMTPTEAVPSPSVHVSHSMPRTAVIRDLSRHRSVLCRELASYTVVQSISLDFTRSTAKRLTSNKQGYVAVVIGDAGVILNTVAVPDVSLAGLLPALRELRGHVPDHLVIFTDYLCCNEESSRAHGQLIEALQVTSLELKVDPLHGIFRLLRATDPNHVRHTMFAVQLSRAFYQDSAEDMAQLRAKRAAAGLVGAPSKTEIRQNVRRRVPGAEELSRRVAAVVKCF</sequence>
<dbReference type="EMBL" id="JABANN010000343">
    <property type="protein sequence ID" value="KAF4661712.1"/>
    <property type="molecule type" value="Genomic_DNA"/>
</dbReference>
<evidence type="ECO:0000313" key="3">
    <source>
        <dbReference type="EMBL" id="KAF4661712.1"/>
    </source>
</evidence>
<feature type="compositionally biased region" description="Acidic residues" evidence="1">
    <location>
        <begin position="271"/>
        <end position="299"/>
    </location>
</feature>
<gene>
    <name evidence="3" type="ORF">FOL46_005629</name>
</gene>
<accession>A0A7J6LQY1</accession>
<evidence type="ECO:0000256" key="1">
    <source>
        <dbReference type="SAM" id="MobiDB-lite"/>
    </source>
</evidence>
<feature type="region of interest" description="Disordered" evidence="1">
    <location>
        <begin position="204"/>
        <end position="243"/>
    </location>
</feature>
<feature type="compositionally biased region" description="Polar residues" evidence="1">
    <location>
        <begin position="1134"/>
        <end position="1154"/>
    </location>
</feature>
<feature type="compositionally biased region" description="Basic and acidic residues" evidence="1">
    <location>
        <begin position="217"/>
        <end position="231"/>
    </location>
</feature>